<evidence type="ECO:0000256" key="2">
    <source>
        <dbReference type="SAM" id="SignalP"/>
    </source>
</evidence>
<proteinExistence type="predicted"/>
<reference evidence="3 4" key="1">
    <citation type="journal article" date="2018" name="IMA Fungus">
        <title>IMA Genome-F 9: Draft genome sequence of Annulohypoxylon stygium, Aspergillus mulundensis, Berkeleyomyces basicola (syn. Thielaviopsis basicola), Ceratocystis smalleyi, two Cercospora beticola strains, Coleophoma cylindrospora, Fusarium fracticaudum, Phialophora cf. hyalina, and Morchella septimelata.</title>
        <authorList>
            <person name="Wingfield B.D."/>
            <person name="Bills G.F."/>
            <person name="Dong Y."/>
            <person name="Huang W."/>
            <person name="Nel W.J."/>
            <person name="Swalarsk-Parry B.S."/>
            <person name="Vaghefi N."/>
            <person name="Wilken P.M."/>
            <person name="An Z."/>
            <person name="de Beer Z.W."/>
            <person name="De Vos L."/>
            <person name="Chen L."/>
            <person name="Duong T.A."/>
            <person name="Gao Y."/>
            <person name="Hammerbacher A."/>
            <person name="Kikkert J.R."/>
            <person name="Li Y."/>
            <person name="Li H."/>
            <person name="Li K."/>
            <person name="Li Q."/>
            <person name="Liu X."/>
            <person name="Ma X."/>
            <person name="Naidoo K."/>
            <person name="Pethybridge S.J."/>
            <person name="Sun J."/>
            <person name="Steenkamp E.T."/>
            <person name="van der Nest M.A."/>
            <person name="van Wyk S."/>
            <person name="Wingfield M.J."/>
            <person name="Xiong C."/>
            <person name="Yue Q."/>
            <person name="Zhang X."/>
        </authorList>
    </citation>
    <scope>NUCLEOTIDE SEQUENCE [LARGE SCALE GENOMIC DNA]</scope>
    <source>
        <strain evidence="3 4">BP5796</strain>
    </source>
</reference>
<accession>A0A3D8S2F2</accession>
<feature type="region of interest" description="Disordered" evidence="1">
    <location>
        <begin position="122"/>
        <end position="284"/>
    </location>
</feature>
<name>A0A3D8S2F2_9HELO</name>
<dbReference type="Proteomes" id="UP000256328">
    <property type="component" value="Unassembled WGS sequence"/>
</dbReference>
<feature type="compositionally biased region" description="Basic and acidic residues" evidence="1">
    <location>
        <begin position="239"/>
        <end position="248"/>
    </location>
</feature>
<gene>
    <name evidence="3" type="ORF">BP5796_05181</name>
</gene>
<dbReference type="AlphaFoldDB" id="A0A3D8S2F2"/>
<dbReference type="OrthoDB" id="10480363at2759"/>
<keyword evidence="4" id="KW-1185">Reference proteome</keyword>
<feature type="signal peptide" evidence="2">
    <location>
        <begin position="1"/>
        <end position="28"/>
    </location>
</feature>
<organism evidence="3 4">
    <name type="scientific">Coleophoma crateriformis</name>
    <dbReference type="NCBI Taxonomy" id="565419"/>
    <lineage>
        <taxon>Eukaryota</taxon>
        <taxon>Fungi</taxon>
        <taxon>Dikarya</taxon>
        <taxon>Ascomycota</taxon>
        <taxon>Pezizomycotina</taxon>
        <taxon>Leotiomycetes</taxon>
        <taxon>Helotiales</taxon>
        <taxon>Dermateaceae</taxon>
        <taxon>Coleophoma</taxon>
    </lineage>
</organism>
<feature type="chain" id="PRO_5017660834" evidence="2">
    <location>
        <begin position="29"/>
        <end position="284"/>
    </location>
</feature>
<dbReference type="EMBL" id="PDLN01000007">
    <property type="protein sequence ID" value="RDW80483.1"/>
    <property type="molecule type" value="Genomic_DNA"/>
</dbReference>
<sequence>MPGAEEGGRDRRQRLSVLLLALHDFALGTEPVSFAKYCDGALVLKKRTGPRLIGREVVSVAGSKRSDIVKWYSATPKKICRVELLVPGKRPRALQTRPRFLLEGLCTAMMLSVLDQALMDNSSESFNSNPSSDARAQTGDTAPRQRESDLRPKNTDENGKESTTPTPRSPRASLPRPGDASEHERAGSSRRSTLDFAQDPDPPWNPHTRSGGPEVRQEEIKRKISGGASEHNLGLGKFPKPDDDKALRELTTMEGGGGKKRDRDDSDVDEGKEGKKTRRSHGEI</sequence>
<feature type="compositionally biased region" description="Low complexity" evidence="1">
    <location>
        <begin position="122"/>
        <end position="132"/>
    </location>
</feature>
<evidence type="ECO:0000313" key="3">
    <source>
        <dbReference type="EMBL" id="RDW80483.1"/>
    </source>
</evidence>
<evidence type="ECO:0000313" key="4">
    <source>
        <dbReference type="Proteomes" id="UP000256328"/>
    </source>
</evidence>
<evidence type="ECO:0000256" key="1">
    <source>
        <dbReference type="SAM" id="MobiDB-lite"/>
    </source>
</evidence>
<feature type="compositionally biased region" description="Basic and acidic residues" evidence="1">
    <location>
        <begin position="257"/>
        <end position="284"/>
    </location>
</feature>
<comment type="caution">
    <text evidence="3">The sequence shown here is derived from an EMBL/GenBank/DDBJ whole genome shotgun (WGS) entry which is preliminary data.</text>
</comment>
<protein>
    <submittedName>
        <fullName evidence="3">Uncharacterized protein</fullName>
    </submittedName>
</protein>
<keyword evidence="2" id="KW-0732">Signal</keyword>
<feature type="compositionally biased region" description="Basic and acidic residues" evidence="1">
    <location>
        <begin position="143"/>
        <end position="160"/>
    </location>
</feature>